<feature type="region of interest" description="Disordered" evidence="6">
    <location>
        <begin position="24"/>
        <end position="53"/>
    </location>
</feature>
<dbReference type="InterPro" id="IPR029058">
    <property type="entry name" value="AB_hydrolase_fold"/>
</dbReference>
<evidence type="ECO:0000313" key="9">
    <source>
        <dbReference type="Proteomes" id="UP000637002"/>
    </source>
</evidence>
<proteinExistence type="predicted"/>
<accession>A0A916UDN1</accession>
<evidence type="ECO:0000256" key="1">
    <source>
        <dbReference type="ARBA" id="ARBA00022645"/>
    </source>
</evidence>
<dbReference type="Pfam" id="PF00450">
    <property type="entry name" value="Peptidase_S10"/>
    <property type="match status" value="1"/>
</dbReference>
<dbReference type="InterPro" id="IPR018202">
    <property type="entry name" value="Ser_caboxypep_ser_AS"/>
</dbReference>
<evidence type="ECO:0000256" key="4">
    <source>
        <dbReference type="ARBA" id="ARBA00022801"/>
    </source>
</evidence>
<dbReference type="AlphaFoldDB" id="A0A916UDN1"/>
<evidence type="ECO:0000256" key="2">
    <source>
        <dbReference type="ARBA" id="ARBA00022670"/>
    </source>
</evidence>
<evidence type="ECO:0000313" key="8">
    <source>
        <dbReference type="EMBL" id="GGC69163.1"/>
    </source>
</evidence>
<dbReference type="GO" id="GO:0006508">
    <property type="term" value="P:proteolysis"/>
    <property type="evidence" value="ECO:0007669"/>
    <property type="project" value="UniProtKB-KW"/>
</dbReference>
<dbReference type="GO" id="GO:0004185">
    <property type="term" value="F:serine-type carboxypeptidase activity"/>
    <property type="evidence" value="ECO:0007669"/>
    <property type="project" value="InterPro"/>
</dbReference>
<organism evidence="8 9">
    <name type="scientific">Chelatococcus reniformis</name>
    <dbReference type="NCBI Taxonomy" id="1494448"/>
    <lineage>
        <taxon>Bacteria</taxon>
        <taxon>Pseudomonadati</taxon>
        <taxon>Pseudomonadota</taxon>
        <taxon>Alphaproteobacteria</taxon>
        <taxon>Hyphomicrobiales</taxon>
        <taxon>Chelatococcaceae</taxon>
        <taxon>Chelatococcus</taxon>
    </lineage>
</organism>
<dbReference type="PANTHER" id="PTHR11802:SF3">
    <property type="entry name" value="RETINOID-INDUCIBLE SERINE CARBOXYPEPTIDASE"/>
    <property type="match status" value="1"/>
</dbReference>
<name>A0A916UDN1_9HYPH</name>
<dbReference type="RefSeq" id="WP_244641991.1">
    <property type="nucleotide sequence ID" value="NZ_BMGG01000005.1"/>
</dbReference>
<reference evidence="8" key="2">
    <citation type="submission" date="2020-09" db="EMBL/GenBank/DDBJ databases">
        <authorList>
            <person name="Sun Q."/>
            <person name="Zhou Y."/>
        </authorList>
    </citation>
    <scope>NUCLEOTIDE SEQUENCE</scope>
    <source>
        <strain evidence="8">CGMCC 1.12919</strain>
    </source>
</reference>
<keyword evidence="9" id="KW-1185">Reference proteome</keyword>
<keyword evidence="1" id="KW-0121">Carboxypeptidase</keyword>
<comment type="caution">
    <text evidence="8">The sequence shown here is derived from an EMBL/GenBank/DDBJ whole genome shotgun (WGS) entry which is preliminary data.</text>
</comment>
<dbReference type="InterPro" id="IPR001563">
    <property type="entry name" value="Peptidase_S10"/>
</dbReference>
<dbReference type="Proteomes" id="UP000637002">
    <property type="component" value="Unassembled WGS sequence"/>
</dbReference>
<dbReference type="Gene3D" id="3.40.50.1820">
    <property type="entry name" value="alpha/beta hydrolase"/>
    <property type="match status" value="1"/>
</dbReference>
<protein>
    <submittedName>
        <fullName evidence="8">Peptidase S10</fullName>
    </submittedName>
</protein>
<gene>
    <name evidence="8" type="ORF">GCM10010994_29610</name>
</gene>
<sequence>MSYSSSACFMVAWLAIAPIAAAQDRSGQPPRRPAEQTSERAAAASERLPADSITHHELKLPGRTLRYTATAGSLPLVDPKGKLLAEIAYVAYVLDGEPGERRPITFALNGGPGASSAYLHLGSLGPRRLPFGSQGDTPSDTPALVDNADTWLDFTDLVFIDPVGTGFSRFAEPSEDLRKQFWSVDGDARALSRTIAKYLARSGRLTSPKYLVGESYGGFRLPKIASLLQTSEGVGVSGLVMLSPVLDFSLLTDGPTKLLTTAALLPSMAAAKLEREGKLSADAMAAVERYASGDYLTDLVRGPRDKEAVARIVDRVSELTGLDRSLVERLGGRIDARTFAREFYRGSGRVGSSYDVLVSSPDPYPNDARTRYEDPILEAATAPLTSAAVDYLSRTLNWAPDARYNLLSEEVNRGWNWGGGLSPPEVLSDLRSALALDEKLKVLTVHGFTDLVTPYFESKLALAQLPQIGATDRVRFEVFPGGHMFYSRDGSRSRFREAVRRLYQPSTGEGGQRPNGTLRD</sequence>
<keyword evidence="4" id="KW-0378">Hydrolase</keyword>
<keyword evidence="2" id="KW-0645">Protease</keyword>
<dbReference type="PANTHER" id="PTHR11802">
    <property type="entry name" value="SERINE PROTEASE FAMILY S10 SERINE CARBOXYPEPTIDASE"/>
    <property type="match status" value="1"/>
</dbReference>
<evidence type="ECO:0000256" key="5">
    <source>
        <dbReference type="ARBA" id="ARBA00023180"/>
    </source>
</evidence>
<evidence type="ECO:0000256" key="6">
    <source>
        <dbReference type="SAM" id="MobiDB-lite"/>
    </source>
</evidence>
<evidence type="ECO:0000256" key="3">
    <source>
        <dbReference type="ARBA" id="ARBA00022729"/>
    </source>
</evidence>
<feature type="signal peptide" evidence="7">
    <location>
        <begin position="1"/>
        <end position="22"/>
    </location>
</feature>
<dbReference type="SUPFAM" id="SSF53474">
    <property type="entry name" value="alpha/beta-Hydrolases"/>
    <property type="match status" value="1"/>
</dbReference>
<keyword evidence="5" id="KW-0325">Glycoprotein</keyword>
<dbReference type="EMBL" id="BMGG01000005">
    <property type="protein sequence ID" value="GGC69163.1"/>
    <property type="molecule type" value="Genomic_DNA"/>
</dbReference>
<feature type="chain" id="PRO_5036696602" evidence="7">
    <location>
        <begin position="23"/>
        <end position="520"/>
    </location>
</feature>
<evidence type="ECO:0000256" key="7">
    <source>
        <dbReference type="SAM" id="SignalP"/>
    </source>
</evidence>
<reference evidence="8" key="1">
    <citation type="journal article" date="2014" name="Int. J. Syst. Evol. Microbiol.">
        <title>Complete genome sequence of Corynebacterium casei LMG S-19264T (=DSM 44701T), isolated from a smear-ripened cheese.</title>
        <authorList>
            <consortium name="US DOE Joint Genome Institute (JGI-PGF)"/>
            <person name="Walter F."/>
            <person name="Albersmeier A."/>
            <person name="Kalinowski J."/>
            <person name="Ruckert C."/>
        </authorList>
    </citation>
    <scope>NUCLEOTIDE SEQUENCE</scope>
    <source>
        <strain evidence="8">CGMCC 1.12919</strain>
    </source>
</reference>
<keyword evidence="3 7" id="KW-0732">Signal</keyword>
<dbReference type="PROSITE" id="PS00131">
    <property type="entry name" value="CARBOXYPEPT_SER_SER"/>
    <property type="match status" value="1"/>
</dbReference>